<name>A0ABY6UZV3_BIOOC</name>
<evidence type="ECO:0000313" key="1">
    <source>
        <dbReference type="EMBL" id="VUC37002.1"/>
    </source>
</evidence>
<gene>
    <name evidence="1" type="ORF">CLO192961_LOCUS462769</name>
</gene>
<dbReference type="Proteomes" id="UP000766486">
    <property type="component" value="Unassembled WGS sequence"/>
</dbReference>
<accession>A0ABY6UZV3</accession>
<protein>
    <submittedName>
        <fullName evidence="1">Uncharacterized protein</fullName>
    </submittedName>
</protein>
<keyword evidence="2" id="KW-1185">Reference proteome</keyword>
<evidence type="ECO:0000313" key="2">
    <source>
        <dbReference type="Proteomes" id="UP000766486"/>
    </source>
</evidence>
<reference evidence="1 2" key="1">
    <citation type="submission" date="2019-06" db="EMBL/GenBank/DDBJ databases">
        <authorList>
            <person name="Broberg M."/>
        </authorList>
    </citation>
    <scope>NUCLEOTIDE SEQUENCE [LARGE SCALE GENOMIC DNA]</scope>
</reference>
<comment type="caution">
    <text evidence="1">The sequence shown here is derived from an EMBL/GenBank/DDBJ whole genome shotgun (WGS) entry which is preliminary data.</text>
</comment>
<sequence length="197" mass="21589">MAAPQNKAAKSTAEAVIEVYAKEIDTLIKTTRRKHGKSPNVTGGPGTGTPRFFDYWRDALSSASTAIEIGIISVPEYQIDTSFEKLHIYFSTASAHHEDWEDQPCISLTIPGCVSKGDIIKAVANYLYGEDVTPIIHASKHENGLTWGKHLAYGWTWRTEPNTGVPIVDIYCCTPDEFAAYSSLVQPESPSNGAELK</sequence>
<proteinExistence type="predicted"/>
<dbReference type="EMBL" id="CABFNS010000936">
    <property type="protein sequence ID" value="VUC37002.1"/>
    <property type="molecule type" value="Genomic_DNA"/>
</dbReference>
<organism evidence="1 2">
    <name type="scientific">Bionectria ochroleuca</name>
    <name type="common">Gliocladium roseum</name>
    <dbReference type="NCBI Taxonomy" id="29856"/>
    <lineage>
        <taxon>Eukaryota</taxon>
        <taxon>Fungi</taxon>
        <taxon>Dikarya</taxon>
        <taxon>Ascomycota</taxon>
        <taxon>Pezizomycotina</taxon>
        <taxon>Sordariomycetes</taxon>
        <taxon>Hypocreomycetidae</taxon>
        <taxon>Hypocreales</taxon>
        <taxon>Bionectriaceae</taxon>
        <taxon>Clonostachys</taxon>
    </lineage>
</organism>